<dbReference type="Gene3D" id="2.60.40.10">
    <property type="entry name" value="Immunoglobulins"/>
    <property type="match status" value="1"/>
</dbReference>
<dbReference type="InterPro" id="IPR013320">
    <property type="entry name" value="ConA-like_dom_sf"/>
</dbReference>
<evidence type="ECO:0000256" key="1">
    <source>
        <dbReference type="ARBA" id="ARBA00022729"/>
    </source>
</evidence>
<feature type="domain" description="LamG-like jellyroll fold" evidence="3">
    <location>
        <begin position="119"/>
        <end position="252"/>
    </location>
</feature>
<reference evidence="5" key="1">
    <citation type="submission" date="2012-11" db="EMBL/GenBank/DDBJ databases">
        <authorList>
            <person name="Lucero-Rivera Y.E."/>
            <person name="Tovar-Ramirez D."/>
        </authorList>
    </citation>
    <scope>NUCLEOTIDE SEQUENCE [LARGE SCALE GENOMIC DNA]</scope>
    <source>
        <strain evidence="5">Araruama</strain>
    </source>
</reference>
<dbReference type="Gene3D" id="2.60.40.1120">
    <property type="entry name" value="Carboxypeptidase-like, regulatory domain"/>
    <property type="match status" value="1"/>
</dbReference>
<dbReference type="EMBL" id="ATBP01001554">
    <property type="protein sequence ID" value="ETR67112.1"/>
    <property type="molecule type" value="Genomic_DNA"/>
</dbReference>
<proteinExistence type="predicted"/>
<dbReference type="SMART" id="SM00560">
    <property type="entry name" value="LamGL"/>
    <property type="match status" value="1"/>
</dbReference>
<protein>
    <recommendedName>
        <fullName evidence="3">LamG-like jellyroll fold domain-containing protein</fullName>
    </recommendedName>
</protein>
<comment type="caution">
    <text evidence="4">The sequence shown here is derived from an EMBL/GenBank/DDBJ whole genome shotgun (WGS) entry which is preliminary data.</text>
</comment>
<feature type="non-terminal residue" evidence="4">
    <location>
        <position position="1"/>
    </location>
</feature>
<feature type="non-terminal residue" evidence="4">
    <location>
        <position position="701"/>
    </location>
</feature>
<evidence type="ECO:0000313" key="5">
    <source>
        <dbReference type="Proteomes" id="UP000189670"/>
    </source>
</evidence>
<dbReference type="AlphaFoldDB" id="A0A1V1NWX5"/>
<dbReference type="GO" id="GO:0005509">
    <property type="term" value="F:calcium ion binding"/>
    <property type="evidence" value="ECO:0007669"/>
    <property type="project" value="InterPro"/>
</dbReference>
<dbReference type="PANTHER" id="PTHR42535">
    <property type="entry name" value="OOKINETE PROTEIN, PUTATIVE-RELATED"/>
    <property type="match status" value="1"/>
</dbReference>
<evidence type="ECO:0000313" key="4">
    <source>
        <dbReference type="EMBL" id="ETR67112.1"/>
    </source>
</evidence>
<evidence type="ECO:0000259" key="3">
    <source>
        <dbReference type="SMART" id="SM00560"/>
    </source>
</evidence>
<keyword evidence="2" id="KW-1015">Disulfide bond</keyword>
<dbReference type="InterPro" id="IPR013784">
    <property type="entry name" value="Carb-bd-like_fold"/>
</dbReference>
<evidence type="ECO:0000256" key="2">
    <source>
        <dbReference type="ARBA" id="ARBA00023157"/>
    </source>
</evidence>
<dbReference type="PANTHER" id="PTHR42535:SF2">
    <property type="entry name" value="CHROMOSOME UNDETERMINED SCAFFOLD_146, WHOLE GENOME SHOTGUN SEQUENCE"/>
    <property type="match status" value="1"/>
</dbReference>
<dbReference type="GO" id="GO:0030246">
    <property type="term" value="F:carbohydrate binding"/>
    <property type="evidence" value="ECO:0007669"/>
    <property type="project" value="InterPro"/>
</dbReference>
<dbReference type="SUPFAM" id="SSF49313">
    <property type="entry name" value="Cadherin-like"/>
    <property type="match status" value="1"/>
</dbReference>
<dbReference type="Gene3D" id="2.60.120.200">
    <property type="match status" value="1"/>
</dbReference>
<dbReference type="SUPFAM" id="SSF49899">
    <property type="entry name" value="Concanavalin A-like lectins/glucanases"/>
    <property type="match status" value="1"/>
</dbReference>
<dbReference type="Pfam" id="PF13385">
    <property type="entry name" value="Laminin_G_3"/>
    <property type="match status" value="1"/>
</dbReference>
<dbReference type="InterPro" id="IPR013783">
    <property type="entry name" value="Ig-like_fold"/>
</dbReference>
<gene>
    <name evidence="4" type="ORF">OMM_11941</name>
</gene>
<dbReference type="GO" id="GO:0016020">
    <property type="term" value="C:membrane"/>
    <property type="evidence" value="ECO:0007669"/>
    <property type="project" value="InterPro"/>
</dbReference>
<accession>A0A1V1NWX5</accession>
<sequence length="701" mass="74690">NELSFTFTSATSTTVSLTVTSSDLSLIDDSAINVSGSGTNSNSFSTTANIEASALIQYTPTANAHGRVTLTVTATANGDVSTQTYAIIASPPGSGNALSFDGTNDYVNCGNGSDLDNSGSITIEAWVKPSYKNTISTIVGKKNDGASNPGYALFFNNWNTDDRKIILESGNNAGITTDNSVVEFDQWQHIALTASGSTATIYVNGVVQSATGTYNMTSNPTKDLFIGSMNGYFHFKGQMDEVRIWNIERTQAQIRDNMCKKLDGNETGLVAYYRMDHSTGLSVTDLSGYGNNGTLTNMDISDWTTSGAALGDNSTNDYNGTVAADFSISIAHADGDQFTATGDGGTYTGIHVYIVNESPNTTTPPDAYTSIDTDHYYGVFPVGVTPTYSIAYDYSGNTYASDDSNLQIAYRTSNSGEWTGMVSTQYTSTTMLVKTGISAFSGISATEFILGMNEPPAFSVPTIGPVDINEGTPYTMTNTITDAESSACGLSLTMTSSDSALFTSMNFTYSCNADTYTIRITPTTHMIGSATVTMIVTDAGGLTAIDSFEIAVNPVYYTIAGHVSYYTDIAGSDLEGVTLTLTGTYSYSMVTDAFGYYTFSTVRPGDYTLTASKSDDISLDIADAIKILNACARLTSLTCLEQIAADAYINGRYNSYDAALVAGYIAGIDTCLNDSCTFWQFVPENIVSCETWPLIEFESVR</sequence>
<dbReference type="Proteomes" id="UP000189670">
    <property type="component" value="Unassembled WGS sequence"/>
</dbReference>
<keyword evidence="1" id="KW-0732">Signal</keyword>
<dbReference type="SUPFAM" id="SSF49452">
    <property type="entry name" value="Starch-binding domain-like"/>
    <property type="match status" value="1"/>
</dbReference>
<dbReference type="InterPro" id="IPR006558">
    <property type="entry name" value="LamG-like"/>
</dbReference>
<dbReference type="InterPro" id="IPR015919">
    <property type="entry name" value="Cadherin-like_sf"/>
</dbReference>
<name>A0A1V1NWX5_9BACT</name>
<organism evidence="4 5">
    <name type="scientific">Candidatus Magnetoglobus multicellularis str. Araruama</name>
    <dbReference type="NCBI Taxonomy" id="890399"/>
    <lineage>
        <taxon>Bacteria</taxon>
        <taxon>Pseudomonadati</taxon>
        <taxon>Thermodesulfobacteriota</taxon>
        <taxon>Desulfobacteria</taxon>
        <taxon>Desulfobacterales</taxon>
        <taxon>Desulfobacteraceae</taxon>
        <taxon>Candidatus Magnetoglobus</taxon>
    </lineage>
</organism>